<dbReference type="SUPFAM" id="SSF56112">
    <property type="entry name" value="Protein kinase-like (PK-like)"/>
    <property type="match status" value="1"/>
</dbReference>
<organism evidence="2 3">
    <name type="scientific">Agromyces seonyuensis</name>
    <dbReference type="NCBI Taxonomy" id="2662446"/>
    <lineage>
        <taxon>Bacteria</taxon>
        <taxon>Bacillati</taxon>
        <taxon>Actinomycetota</taxon>
        <taxon>Actinomycetes</taxon>
        <taxon>Micrococcales</taxon>
        <taxon>Microbacteriaceae</taxon>
        <taxon>Agromyces</taxon>
    </lineage>
</organism>
<feature type="domain" description="Aminoglycoside phosphotransferase" evidence="1">
    <location>
        <begin position="31"/>
        <end position="254"/>
    </location>
</feature>
<keyword evidence="2" id="KW-0808">Transferase</keyword>
<dbReference type="RefSeq" id="WP_160426115.1">
    <property type="nucleotide sequence ID" value="NZ_WSTA01000072.1"/>
</dbReference>
<dbReference type="PANTHER" id="PTHR21310:SF42">
    <property type="entry name" value="BIFUNCTIONAL AAC_APH"/>
    <property type="match status" value="1"/>
</dbReference>
<dbReference type="Gene3D" id="3.30.200.20">
    <property type="entry name" value="Phosphorylase Kinase, domain 1"/>
    <property type="match status" value="1"/>
</dbReference>
<evidence type="ECO:0000313" key="3">
    <source>
        <dbReference type="Proteomes" id="UP000438182"/>
    </source>
</evidence>
<proteinExistence type="predicted"/>
<dbReference type="Pfam" id="PF01636">
    <property type="entry name" value="APH"/>
    <property type="match status" value="1"/>
</dbReference>
<protein>
    <submittedName>
        <fullName evidence="2">Phosphotransferase</fullName>
    </submittedName>
</protein>
<dbReference type="CDD" id="cd05155">
    <property type="entry name" value="APH_ChoK_like_1"/>
    <property type="match status" value="1"/>
</dbReference>
<dbReference type="InterPro" id="IPR002575">
    <property type="entry name" value="Aminoglycoside_PTrfase"/>
</dbReference>
<dbReference type="AlphaFoldDB" id="A0A6I4P244"/>
<sequence>MPDAPAADWPIDVHVAARLVAHQHPEFAGAVRLVGNGWDNVVFRLGDAHALRMPRRRLAVPLIEFEQRWLPELAESLPLPIPAPVAVGVPGDGFPFPWSIVPWFGGTAVWSTEPADRVPLARPLARFVAALRRPAPADAPFNPVRAVPLGDRDEVVRARIARAGAPELLELWADGVAAPVWDGAPQWVHGDLHGGNLVAVREDDGALRLEAVIDWGDLSAGDPAGDLTCAWTIFDADGRAEFFDELERFGALDPHLRRRGRAWAAGVTSSMLAETSGEGDVARMGRFALEQLRAERSSSPARA</sequence>
<evidence type="ECO:0000259" key="1">
    <source>
        <dbReference type="Pfam" id="PF01636"/>
    </source>
</evidence>
<gene>
    <name evidence="2" type="ORF">GB864_14010</name>
</gene>
<evidence type="ECO:0000313" key="2">
    <source>
        <dbReference type="EMBL" id="MWB99662.1"/>
    </source>
</evidence>
<keyword evidence="3" id="KW-1185">Reference proteome</keyword>
<dbReference type="InterPro" id="IPR011009">
    <property type="entry name" value="Kinase-like_dom_sf"/>
</dbReference>
<reference evidence="2 3" key="1">
    <citation type="submission" date="2019-12" db="EMBL/GenBank/DDBJ databases">
        <authorList>
            <person name="Kim Y.S."/>
        </authorList>
    </citation>
    <scope>NUCLEOTIDE SEQUENCE [LARGE SCALE GENOMIC DNA]</scope>
    <source>
        <strain evidence="2 3">MMS17-SY077</strain>
    </source>
</reference>
<dbReference type="Gene3D" id="3.90.1200.10">
    <property type="match status" value="1"/>
</dbReference>
<name>A0A6I4P244_9MICO</name>
<dbReference type="GO" id="GO:0016740">
    <property type="term" value="F:transferase activity"/>
    <property type="evidence" value="ECO:0007669"/>
    <property type="project" value="UniProtKB-KW"/>
</dbReference>
<dbReference type="EMBL" id="WSTA01000072">
    <property type="protein sequence ID" value="MWB99662.1"/>
    <property type="molecule type" value="Genomic_DNA"/>
</dbReference>
<dbReference type="InterPro" id="IPR051678">
    <property type="entry name" value="AGP_Transferase"/>
</dbReference>
<accession>A0A6I4P244</accession>
<dbReference type="PANTHER" id="PTHR21310">
    <property type="entry name" value="AMINOGLYCOSIDE PHOSPHOTRANSFERASE-RELATED-RELATED"/>
    <property type="match status" value="1"/>
</dbReference>
<comment type="caution">
    <text evidence="2">The sequence shown here is derived from an EMBL/GenBank/DDBJ whole genome shotgun (WGS) entry which is preliminary data.</text>
</comment>
<dbReference type="Proteomes" id="UP000438182">
    <property type="component" value="Unassembled WGS sequence"/>
</dbReference>